<evidence type="ECO:0000313" key="5">
    <source>
        <dbReference type="Proteomes" id="UP000036061"/>
    </source>
</evidence>
<dbReference type="InterPro" id="IPR013196">
    <property type="entry name" value="HTH_11"/>
</dbReference>
<dbReference type="EMBL" id="CP030117">
    <property type="protein sequence ID" value="AWX57607.1"/>
    <property type="molecule type" value="Genomic_DNA"/>
</dbReference>
<organism evidence="4 5">
    <name type="scientific">Brevibacillus brevis</name>
    <name type="common">Bacillus brevis</name>
    <dbReference type="NCBI Taxonomy" id="1393"/>
    <lineage>
        <taxon>Bacteria</taxon>
        <taxon>Bacillati</taxon>
        <taxon>Bacillota</taxon>
        <taxon>Bacilli</taxon>
        <taxon>Bacillales</taxon>
        <taxon>Paenibacillaceae</taxon>
        <taxon>Brevibacillus</taxon>
    </lineage>
</organism>
<dbReference type="PANTHER" id="PTHR34580:SF1">
    <property type="entry name" value="PROTEIN PAFC"/>
    <property type="match status" value="1"/>
</dbReference>
<reference evidence="4 5" key="1">
    <citation type="journal article" date="2015" name="Genome Announc.">
        <title>Draft Genome Sequence of Brevibacillus brevis DZQ7, a Plant Growth-Promoting Rhizobacterium with Broad-Spectrum Antimicrobial Activity.</title>
        <authorList>
            <person name="Hou Q."/>
            <person name="Wang C."/>
            <person name="Hou X."/>
            <person name="Xia Z."/>
            <person name="Ye J."/>
            <person name="Liu K."/>
            <person name="Liu H."/>
            <person name="Wang J."/>
            <person name="Guo H."/>
            <person name="Yu X."/>
            <person name="Yang Y."/>
            <person name="Du B."/>
            <person name="Ding Y."/>
        </authorList>
    </citation>
    <scope>NUCLEOTIDE SEQUENCE [LARGE SCALE GENOMIC DNA]</scope>
    <source>
        <strain evidence="4 5">DZQ7</strain>
    </source>
</reference>
<dbReference type="Pfam" id="PF25583">
    <property type="entry name" value="WCX"/>
    <property type="match status" value="1"/>
</dbReference>
<dbReference type="Gene3D" id="1.10.10.10">
    <property type="entry name" value="Winged helix-like DNA-binding domain superfamily/Winged helix DNA-binding domain"/>
    <property type="match status" value="1"/>
</dbReference>
<dbReference type="RefSeq" id="WP_053079614.1">
    <property type="nucleotide sequence ID" value="NZ_CP030117.1"/>
</dbReference>
<gene>
    <name evidence="4" type="ORF">AB432_022335</name>
</gene>
<evidence type="ECO:0000259" key="2">
    <source>
        <dbReference type="Pfam" id="PF13280"/>
    </source>
</evidence>
<evidence type="ECO:0000313" key="4">
    <source>
        <dbReference type="EMBL" id="AWX57607.1"/>
    </source>
</evidence>
<feature type="domain" description="WYL" evidence="2">
    <location>
        <begin position="139"/>
        <end position="204"/>
    </location>
</feature>
<dbReference type="Pfam" id="PF13280">
    <property type="entry name" value="WYL"/>
    <property type="match status" value="1"/>
</dbReference>
<dbReference type="InterPro" id="IPR036388">
    <property type="entry name" value="WH-like_DNA-bd_sf"/>
</dbReference>
<proteinExistence type="predicted"/>
<dbReference type="Proteomes" id="UP000036061">
    <property type="component" value="Chromosome"/>
</dbReference>
<evidence type="ECO:0000259" key="3">
    <source>
        <dbReference type="Pfam" id="PF25583"/>
    </source>
</evidence>
<dbReference type="InterPro" id="IPR051534">
    <property type="entry name" value="CBASS_pafABC_assoc_protein"/>
</dbReference>
<feature type="domain" description="Helix-turn-helix type 11" evidence="1">
    <location>
        <begin position="6"/>
        <end position="61"/>
    </location>
</feature>
<evidence type="ECO:0000259" key="1">
    <source>
        <dbReference type="Pfam" id="PF08279"/>
    </source>
</evidence>
<feature type="domain" description="WCX" evidence="3">
    <location>
        <begin position="227"/>
        <end position="302"/>
    </location>
</feature>
<accession>A0A2Z4MM59</accession>
<dbReference type="Pfam" id="PF08279">
    <property type="entry name" value="HTH_11"/>
    <property type="match status" value="1"/>
</dbReference>
<dbReference type="InterPro" id="IPR026881">
    <property type="entry name" value="WYL_dom"/>
</dbReference>
<dbReference type="PROSITE" id="PS52050">
    <property type="entry name" value="WYL"/>
    <property type="match status" value="1"/>
</dbReference>
<name>A0A2Z4MM59_BREBE</name>
<sequence>MNRTGRLLELLALFHTGKTFTVGDLANTLSVSKRTMLRDLHLLSEAGAPLQASPGPGGGYRLIRSHQLAPLALTTEEAVALILSYEALLSYTDKPFAKETLSVIAKLLASLPTDALTRVEELRKKLRVTNPSRSVEAPFLRPLLDAALSQQAVEITYDSLNRRSTRIIQPDYLYAFDGYWYCKCFCFLRQCTIKLRVDRIQAMTIVDVPSVVPGPHVSQHEEPVQLPLRIRLTRKGCKLAEIHHQFGNQITLLADGSGFITDTIAPSDIDWVARFVLSLGREATVEEPAELINWLHEELHALCHFYPG</sequence>
<dbReference type="PANTHER" id="PTHR34580">
    <property type="match status" value="1"/>
</dbReference>
<dbReference type="AlphaFoldDB" id="A0A2Z4MM59"/>
<dbReference type="InterPro" id="IPR036390">
    <property type="entry name" value="WH_DNA-bd_sf"/>
</dbReference>
<dbReference type="SUPFAM" id="SSF46785">
    <property type="entry name" value="Winged helix' DNA-binding domain"/>
    <property type="match status" value="1"/>
</dbReference>
<dbReference type="InterPro" id="IPR057727">
    <property type="entry name" value="WCX_dom"/>
</dbReference>
<protein>
    <submittedName>
        <fullName evidence="4">YafY family transcriptional regulator</fullName>
    </submittedName>
</protein>
<dbReference type="InterPro" id="IPR028349">
    <property type="entry name" value="PafC-like"/>
</dbReference>
<dbReference type="PIRSF" id="PIRSF016838">
    <property type="entry name" value="PafC"/>
    <property type="match status" value="1"/>
</dbReference>